<dbReference type="SUPFAM" id="SSF81301">
    <property type="entry name" value="Nucleotidyltransferase"/>
    <property type="match status" value="1"/>
</dbReference>
<protein>
    <submittedName>
        <fullName evidence="1">Uncharacterized protein</fullName>
    </submittedName>
</protein>
<organism evidence="1">
    <name type="scientific">Candidatus Heimdallarchaeum aukensis</name>
    <dbReference type="NCBI Taxonomy" id="2876573"/>
    <lineage>
        <taxon>Archaea</taxon>
        <taxon>Promethearchaeati</taxon>
        <taxon>Candidatus Heimdallarchaeota</taxon>
        <taxon>Candidatus Heimdallarchaeia (ex Rinke et al. 2021) (nom. nud.)</taxon>
        <taxon>Candidatus Heimdallarchaeales</taxon>
        <taxon>Candidatus Heimdallarchaeaceae</taxon>
        <taxon>Candidatus Heimdallarchaeum</taxon>
    </lineage>
</organism>
<evidence type="ECO:0000313" key="1">
    <source>
        <dbReference type="EMBL" id="UJG41869.1"/>
    </source>
</evidence>
<name>A0A9Y1BP80_9ARCH</name>
<accession>A0A9Y1BP80</accession>
<dbReference type="InterPro" id="IPR043519">
    <property type="entry name" value="NT_sf"/>
</dbReference>
<proteinExistence type="predicted"/>
<dbReference type="Gene3D" id="3.30.460.40">
    <property type="match status" value="1"/>
</dbReference>
<sequence length="191" mass="22034">MNDPISESLKVLVEYFNSRNVPYVIVGGVSVLILGRSRLTMDIDIIVDHTKLDREDFVNFLKSNNFDATLKDFEGFDEQTHCSIFYKDGMFRIDIKGVYTALERESIDKSIVGLYDGISIKIDNPQNIVLFKLKYGSEQDYEDALAVYIRNMEIINKEELKEKAKEMSVSDKLESFLNEVESFLKEKGEIF</sequence>
<dbReference type="AlphaFoldDB" id="A0A9Y1BP80"/>
<reference evidence="1" key="1">
    <citation type="journal article" date="2022" name="Nat. Microbiol.">
        <title>Unique mobile elements and scalable gene flow at the prokaryote-eukaryote boundary revealed by circularized Asgard archaea genomes.</title>
        <authorList>
            <person name="Wu F."/>
            <person name="Speth D.R."/>
            <person name="Philosof A."/>
            <person name="Cremiere A."/>
            <person name="Narayanan A."/>
            <person name="Barco R.A."/>
            <person name="Connon S.A."/>
            <person name="Amend J.P."/>
            <person name="Antoshechkin I.A."/>
            <person name="Orphan V.J."/>
        </authorList>
    </citation>
    <scope>NUCLEOTIDE SEQUENCE</scope>
    <source>
        <strain evidence="1">PM71</strain>
    </source>
</reference>
<dbReference type="Proteomes" id="UP001201020">
    <property type="component" value="Chromosome"/>
</dbReference>
<gene>
    <name evidence="1" type="ORF">K9W45_05240</name>
</gene>
<dbReference type="EMBL" id="CP084166">
    <property type="protein sequence ID" value="UJG41869.1"/>
    <property type="molecule type" value="Genomic_DNA"/>
</dbReference>